<proteinExistence type="predicted"/>
<dbReference type="EMBL" id="PCVI01000005">
    <property type="protein sequence ID" value="PIQ70470.1"/>
    <property type="molecule type" value="Genomic_DNA"/>
</dbReference>
<evidence type="ECO:0000313" key="3">
    <source>
        <dbReference type="EMBL" id="PIQ70470.1"/>
    </source>
</evidence>
<evidence type="ECO:0000256" key="1">
    <source>
        <dbReference type="SAM" id="MobiDB-lite"/>
    </source>
</evidence>
<sequence>MGWIPTELKIAFWLIGVAVLGFGGLLFGGWLLVSKELILGSIVLLIALWILLSIKILRGDELGLLLFFGEPSSVKEEGGPQFVPFLIAKLIRYPKKMYSFLYLAKEVISKAGKYAPKPKKEIFEEGKHEDEEKEEEKEYGAQVLKVTSAVYLNFPREKEKLRDKEAGKVLLDEKGGEREEETHPLIKIFRAGVPIKDEDLKNWTEDIVVGAVRAYIGTITWREAAAGLQKVSEEVEKLFKAEGRPLYEAGFRDPGIKLVITEIALPQKLQEVLPLVDKERLESEAAPFEAKQQAEETGGAVMEMFCTLTGMKRKKIEKELEEKPEEFVTKYQKIWEKSWDIIHRRMGIDGGAYLDIRTANPLQDLLALFKRMPMGKPSGRKEEKEGKVEAKVEAKIEGKKEEELSEEEKQIVAEARKRGIGPKEPLEKWRRWKKRKEK</sequence>
<feature type="transmembrane region" description="Helical" evidence="2">
    <location>
        <begin position="12"/>
        <end position="32"/>
    </location>
</feature>
<dbReference type="AlphaFoldDB" id="A0A2H0KGU4"/>
<protein>
    <submittedName>
        <fullName evidence="3">Uncharacterized protein</fullName>
    </submittedName>
</protein>
<evidence type="ECO:0000313" key="4">
    <source>
        <dbReference type="Proteomes" id="UP000231371"/>
    </source>
</evidence>
<gene>
    <name evidence="3" type="ORF">COV89_00255</name>
</gene>
<keyword evidence="2" id="KW-0472">Membrane</keyword>
<keyword evidence="2" id="KW-1133">Transmembrane helix</keyword>
<evidence type="ECO:0000256" key="2">
    <source>
        <dbReference type="SAM" id="Phobius"/>
    </source>
</evidence>
<name>A0A2H0KGU4_9BACT</name>
<accession>A0A2H0KGU4</accession>
<feature type="transmembrane region" description="Helical" evidence="2">
    <location>
        <begin position="38"/>
        <end position="57"/>
    </location>
</feature>
<feature type="region of interest" description="Disordered" evidence="1">
    <location>
        <begin position="376"/>
        <end position="408"/>
    </location>
</feature>
<keyword evidence="2" id="KW-0812">Transmembrane</keyword>
<organism evidence="3 4">
    <name type="scientific">Candidatus Shapirobacteria bacterium CG11_big_fil_rev_8_21_14_0_20_40_12</name>
    <dbReference type="NCBI Taxonomy" id="1974889"/>
    <lineage>
        <taxon>Bacteria</taxon>
        <taxon>Candidatus Shapironibacteriota</taxon>
    </lineage>
</organism>
<reference evidence="3 4" key="1">
    <citation type="submission" date="2017-09" db="EMBL/GenBank/DDBJ databases">
        <title>Depth-based differentiation of microbial function through sediment-hosted aquifers and enrichment of novel symbionts in the deep terrestrial subsurface.</title>
        <authorList>
            <person name="Probst A.J."/>
            <person name="Ladd B."/>
            <person name="Jarett J.K."/>
            <person name="Geller-Mcgrath D.E."/>
            <person name="Sieber C.M."/>
            <person name="Emerson J.B."/>
            <person name="Anantharaman K."/>
            <person name="Thomas B.C."/>
            <person name="Malmstrom R."/>
            <person name="Stieglmeier M."/>
            <person name="Klingl A."/>
            <person name="Woyke T."/>
            <person name="Ryan C.M."/>
            <person name="Banfield J.F."/>
        </authorList>
    </citation>
    <scope>NUCLEOTIDE SEQUENCE [LARGE SCALE GENOMIC DNA]</scope>
    <source>
        <strain evidence="3">CG11_big_fil_rev_8_21_14_0_20_40_12</strain>
    </source>
</reference>
<dbReference type="Proteomes" id="UP000231371">
    <property type="component" value="Unassembled WGS sequence"/>
</dbReference>
<feature type="compositionally biased region" description="Basic and acidic residues" evidence="1">
    <location>
        <begin position="379"/>
        <end position="408"/>
    </location>
</feature>
<comment type="caution">
    <text evidence="3">The sequence shown here is derived from an EMBL/GenBank/DDBJ whole genome shotgun (WGS) entry which is preliminary data.</text>
</comment>